<protein>
    <submittedName>
        <fullName evidence="3">IPT/TIG domain-containing protein</fullName>
    </submittedName>
</protein>
<evidence type="ECO:0000259" key="2">
    <source>
        <dbReference type="Pfam" id="PF01833"/>
    </source>
</evidence>
<feature type="domain" description="IPT/TIG" evidence="2">
    <location>
        <begin position="43"/>
        <end position="113"/>
    </location>
</feature>
<evidence type="ECO:0000256" key="1">
    <source>
        <dbReference type="SAM" id="SignalP"/>
    </source>
</evidence>
<comment type="caution">
    <text evidence="3">The sequence shown here is derived from an EMBL/GenBank/DDBJ whole genome shotgun (WGS) entry which is preliminary data.</text>
</comment>
<dbReference type="InterPro" id="IPR002909">
    <property type="entry name" value="IPT_dom"/>
</dbReference>
<keyword evidence="1" id="KW-0732">Signal</keyword>
<gene>
    <name evidence="3" type="ORF">J3495_05095</name>
</gene>
<proteinExistence type="predicted"/>
<dbReference type="InterPro" id="IPR015943">
    <property type="entry name" value="WD40/YVTN_repeat-like_dom_sf"/>
</dbReference>
<name>A0A941AVC9_9FLAO</name>
<feature type="chain" id="PRO_5036821855" evidence="1">
    <location>
        <begin position="23"/>
        <end position="445"/>
    </location>
</feature>
<evidence type="ECO:0000313" key="3">
    <source>
        <dbReference type="EMBL" id="MBP4137454.1"/>
    </source>
</evidence>
<reference evidence="3 4" key="1">
    <citation type="submission" date="2021-03" db="EMBL/GenBank/DDBJ databases">
        <title>Flavobacterium Flabelliformis Sp. Nov. And Flavobacterium Geliluteum Sp. Nov., Two Novel Multidrug Resistant Psychrophilic Species Isolated From Antarctica.</title>
        <authorList>
            <person name="Kralova S."/>
            <person name="Busse H.J."/>
            <person name="Bezdicek M."/>
            <person name="Nykrynova M."/>
            <person name="Kroupova E."/>
            <person name="Krsek D."/>
            <person name="Sedlacek I."/>
        </authorList>
    </citation>
    <scope>NUCLEOTIDE SEQUENCE [LARGE SCALE GENOMIC DNA]</scope>
    <source>
        <strain evidence="3 4">P7388</strain>
    </source>
</reference>
<dbReference type="InterPro" id="IPR013783">
    <property type="entry name" value="Ig-like_fold"/>
</dbReference>
<dbReference type="Pfam" id="PF01833">
    <property type="entry name" value="TIG"/>
    <property type="match status" value="1"/>
</dbReference>
<keyword evidence="4" id="KW-1185">Reference proteome</keyword>
<evidence type="ECO:0000313" key="4">
    <source>
        <dbReference type="Proteomes" id="UP000675047"/>
    </source>
</evidence>
<feature type="signal peptide" evidence="1">
    <location>
        <begin position="1"/>
        <end position="22"/>
    </location>
</feature>
<dbReference type="EMBL" id="JAGFBV010000006">
    <property type="protein sequence ID" value="MBP4137454.1"/>
    <property type="molecule type" value="Genomic_DNA"/>
</dbReference>
<dbReference type="Gene3D" id="2.130.10.10">
    <property type="entry name" value="YVTN repeat-like/Quinoprotein amine dehydrogenase"/>
    <property type="match status" value="1"/>
</dbReference>
<sequence length="445" mass="48944">MKKRILLVAVLQLVLIISGCSSDSGDNSTPTPEPPVVIIKTAKVTSYSKNAGETGETISIYGENFSDKMSDIKITFDGVAATIVSTTAAEIKFTLPQSETTLPKVILTIAGKQILNEVKNDYNGNIGILPKSVVNTWFTIPNTNKTAGDIGRIQFLNNKIIYYAVTSNGGDVVYRTLDGGISWSQWSTISSSNSGFHALSNGSGWIQGYIGSTGSGVYKLPDTGGIAYGTRLWTEINSANPGIYSAYVDDNLQKGTIVSQRGDVYTTSNGTDFIQVYDAHLNDEGYKGGFVIRSVEIDNDHIWTAGQKTVDAIKYPFILFKNNETDGWKEHYLVNEPDSYIHEIFFADAVNGFVLIRGVNDSKFYKTTNSGDTWAKVYTGEKFTKFAFKDANTGWAVLENKIYKTVDGATTWTLDYTHDQPIKTIAYKNNLVWAIATDKIIKRIL</sequence>
<dbReference type="SUPFAM" id="SSF81296">
    <property type="entry name" value="E set domains"/>
    <property type="match status" value="1"/>
</dbReference>
<accession>A0A941AVC9</accession>
<dbReference type="SUPFAM" id="SSF110296">
    <property type="entry name" value="Oligoxyloglucan reducing end-specific cellobiohydrolase"/>
    <property type="match status" value="2"/>
</dbReference>
<dbReference type="InterPro" id="IPR014756">
    <property type="entry name" value="Ig_E-set"/>
</dbReference>
<dbReference type="Gene3D" id="2.60.40.10">
    <property type="entry name" value="Immunoglobulins"/>
    <property type="match status" value="1"/>
</dbReference>
<dbReference type="RefSeq" id="WP_210665493.1">
    <property type="nucleotide sequence ID" value="NZ_JAGFBV010000006.1"/>
</dbReference>
<organism evidence="3 4">
    <name type="scientific">Flavobacterium geliluteum</name>
    <dbReference type="NCBI Taxonomy" id="2816120"/>
    <lineage>
        <taxon>Bacteria</taxon>
        <taxon>Pseudomonadati</taxon>
        <taxon>Bacteroidota</taxon>
        <taxon>Flavobacteriia</taxon>
        <taxon>Flavobacteriales</taxon>
        <taxon>Flavobacteriaceae</taxon>
        <taxon>Flavobacterium</taxon>
    </lineage>
</organism>
<dbReference type="PROSITE" id="PS51257">
    <property type="entry name" value="PROKAR_LIPOPROTEIN"/>
    <property type="match status" value="1"/>
</dbReference>
<dbReference type="Proteomes" id="UP000675047">
    <property type="component" value="Unassembled WGS sequence"/>
</dbReference>
<dbReference type="AlphaFoldDB" id="A0A941AVC9"/>